<gene>
    <name evidence="2" type="ordered locus">Apre_0513</name>
</gene>
<sequence>MKKFDFVVGNPPFNETVEGRSEEPPIYHFFYDGSISIGNNITFITPSRFIFDSGKTPSKWNKKMLNSPHFKILNYEPVGSKVFPTTDIKGGVAITSWDNTKTFEPVRIFYPHNEIENIVRKVKNITSDFFNIIIFSNTSYKYDKLFYEENPDFENRVSGGSRRYLSSSCFKKFPEAFLDDKIDENSIEIVGRKNYKRTTKYFNKNYLIPPENFYNYKLVLPSSNGSGIFGETLSDPFVGKPMEGYTETFVTFGNFSEFQEANNSLKYIKTKFARAMLNSKKVTQGNKNSKVWENVPLQDFTENSDIDWSQSIAEIDQQLYKKYGLSSEEIEFIEEKVQEME</sequence>
<dbReference type="SUPFAM" id="SSF53335">
    <property type="entry name" value="S-adenosyl-L-methionine-dependent methyltransferases"/>
    <property type="match status" value="1"/>
</dbReference>
<dbReference type="GO" id="GO:0006304">
    <property type="term" value="P:DNA modification"/>
    <property type="evidence" value="ECO:0007669"/>
    <property type="project" value="InterPro"/>
</dbReference>
<proteinExistence type="predicted"/>
<dbReference type="RefSeq" id="WP_015777471.1">
    <property type="nucleotide sequence ID" value="NC_013171.1"/>
</dbReference>
<dbReference type="GO" id="GO:0004519">
    <property type="term" value="F:endonuclease activity"/>
    <property type="evidence" value="ECO:0007669"/>
    <property type="project" value="UniProtKB-KW"/>
</dbReference>
<keyword evidence="2" id="KW-0540">Nuclease</keyword>
<evidence type="ECO:0000259" key="1">
    <source>
        <dbReference type="Pfam" id="PF07669"/>
    </source>
</evidence>
<dbReference type="HOGENOM" id="CLU_024181_0_0_9"/>
<protein>
    <submittedName>
        <fullName evidence="2">Eco57I restriction endonuclease</fullName>
    </submittedName>
</protein>
<dbReference type="GO" id="GO:0032259">
    <property type="term" value="P:methylation"/>
    <property type="evidence" value="ECO:0007669"/>
    <property type="project" value="InterPro"/>
</dbReference>
<dbReference type="SMR" id="C7RGE9"/>
<dbReference type="STRING" id="525919.Apre_0513"/>
<dbReference type="PROSITE" id="PS00092">
    <property type="entry name" value="N6_MTASE"/>
    <property type="match status" value="1"/>
</dbReference>
<dbReference type="OrthoDB" id="9813673at2"/>
<dbReference type="REBASE" id="24758">
    <property type="entry name" value="AprDORF513P"/>
</dbReference>
<dbReference type="InterPro" id="IPR011639">
    <property type="entry name" value="MethylTrfase_TaqI-like_dom"/>
</dbReference>
<dbReference type="InterPro" id="IPR002052">
    <property type="entry name" value="DNA_methylase_N6_adenine_CS"/>
</dbReference>
<dbReference type="Pfam" id="PF07669">
    <property type="entry name" value="Eco57I"/>
    <property type="match status" value="1"/>
</dbReference>
<accession>C7RGE9</accession>
<reference evidence="2 3" key="1">
    <citation type="journal article" date="2009" name="Stand. Genomic Sci.">
        <title>Complete genome sequence of Anaerococcus prevotii type strain (PC1).</title>
        <authorList>
            <person name="Labutti K."/>
            <person name="Pukall R."/>
            <person name="Steenblock K."/>
            <person name="Glavina Del Rio T."/>
            <person name="Tice H."/>
            <person name="Copeland A."/>
            <person name="Cheng J.F."/>
            <person name="Lucas S."/>
            <person name="Chen F."/>
            <person name="Nolan M."/>
            <person name="Bruce D."/>
            <person name="Goodwin L."/>
            <person name="Pitluck S."/>
            <person name="Ivanova N."/>
            <person name="Mavromatis K."/>
            <person name="Ovchinnikova G."/>
            <person name="Pati A."/>
            <person name="Chen A."/>
            <person name="Palaniappan K."/>
            <person name="Land M."/>
            <person name="Hauser L."/>
            <person name="Chang Y.J."/>
            <person name="Jeffries C.D."/>
            <person name="Chain P."/>
            <person name="Saunders E."/>
            <person name="Brettin T."/>
            <person name="Detter J.C."/>
            <person name="Han C."/>
            <person name="Goker M."/>
            <person name="Bristow J."/>
            <person name="Eisen J.A."/>
            <person name="Markowitz V."/>
            <person name="Hugenholtz P."/>
            <person name="Kyrpides N.C."/>
            <person name="Klenk H.P."/>
            <person name="Lapidus A."/>
        </authorList>
    </citation>
    <scope>NUCLEOTIDE SEQUENCE [LARGE SCALE GENOMIC DNA]</scope>
    <source>
        <strain evidence="3">ATCC 9321 / DSM 20548 / JCM 6508 / NCTC 11806 / PC1</strain>
    </source>
</reference>
<dbReference type="InterPro" id="IPR029063">
    <property type="entry name" value="SAM-dependent_MTases_sf"/>
</dbReference>
<feature type="domain" description="Type II methyltransferase M.TaqI-like" evidence="1">
    <location>
        <begin position="2"/>
        <end position="83"/>
    </location>
</feature>
<dbReference type="eggNOG" id="COG0286">
    <property type="taxonomic scope" value="Bacteria"/>
</dbReference>
<dbReference type="GO" id="GO:0003676">
    <property type="term" value="F:nucleic acid binding"/>
    <property type="evidence" value="ECO:0007669"/>
    <property type="project" value="InterPro"/>
</dbReference>
<name>C7RGE9_ANAPD</name>
<dbReference type="KEGG" id="apr:Apre_0513"/>
<dbReference type="Gene3D" id="3.40.50.150">
    <property type="entry name" value="Vaccinia Virus protein VP39"/>
    <property type="match status" value="1"/>
</dbReference>
<evidence type="ECO:0000313" key="2">
    <source>
        <dbReference type="EMBL" id="ACV28560.1"/>
    </source>
</evidence>
<dbReference type="EMBL" id="CP001708">
    <property type="protein sequence ID" value="ACV28560.1"/>
    <property type="molecule type" value="Genomic_DNA"/>
</dbReference>
<keyword evidence="3" id="KW-1185">Reference proteome</keyword>
<dbReference type="Proteomes" id="UP000002294">
    <property type="component" value="Chromosome"/>
</dbReference>
<evidence type="ECO:0000313" key="3">
    <source>
        <dbReference type="Proteomes" id="UP000002294"/>
    </source>
</evidence>
<dbReference type="AlphaFoldDB" id="C7RGE9"/>
<organism evidence="2 3">
    <name type="scientific">Anaerococcus prevotii (strain ATCC 9321 / DSM 20548 / JCM 6508 / NCTC 11806 / PC1)</name>
    <name type="common">Peptostreptococcus prevotii</name>
    <name type="synonym">Peptococcus prevotii</name>
    <dbReference type="NCBI Taxonomy" id="525919"/>
    <lineage>
        <taxon>Bacteria</taxon>
        <taxon>Bacillati</taxon>
        <taxon>Bacillota</taxon>
        <taxon>Tissierellia</taxon>
        <taxon>Tissierellales</taxon>
        <taxon>Peptoniphilaceae</taxon>
        <taxon>Anaerococcus</taxon>
    </lineage>
</organism>
<dbReference type="GO" id="GO:0009007">
    <property type="term" value="F:site-specific DNA-methyltransferase (adenine-specific) activity"/>
    <property type="evidence" value="ECO:0007669"/>
    <property type="project" value="UniProtKB-EC"/>
</dbReference>
<keyword evidence="2" id="KW-0255">Endonuclease</keyword>
<keyword evidence="2" id="KW-0378">Hydrolase</keyword>